<evidence type="ECO:0000259" key="4">
    <source>
        <dbReference type="Pfam" id="PF00370"/>
    </source>
</evidence>
<name>A0A5C4NGV9_9BURK</name>
<dbReference type="Pfam" id="PF21546">
    <property type="entry name" value="FGGY_C_2"/>
    <property type="match status" value="1"/>
</dbReference>
<evidence type="ECO:0000313" key="7">
    <source>
        <dbReference type="Proteomes" id="UP000305681"/>
    </source>
</evidence>
<dbReference type="RefSeq" id="WP_139092104.1">
    <property type="nucleotide sequence ID" value="NZ_VDGE01000011.1"/>
</dbReference>
<dbReference type="Pfam" id="PF00370">
    <property type="entry name" value="FGGY_N"/>
    <property type="match status" value="1"/>
</dbReference>
<evidence type="ECO:0000313" key="6">
    <source>
        <dbReference type="EMBL" id="TNC73981.1"/>
    </source>
</evidence>
<keyword evidence="3 6" id="KW-0418">Kinase</keyword>
<sequence>MTIDATVVLDIGKTNAKLTLLDAAGAILAEERRPNSIVHAGPYPHHDTERLWDWLQTGLAAFARLAHVTAIVPVTHGATAALVDDAGLVLPILDYESTLPQSLAAEYASLRPAFADSLSPQLPCGLNLGLQLFWLAKTYPQEFARARHILTYPQYWAWRLSGVAASEVTSLGCHTDFWQPQQGAYSSLVETMDWAPLFPPLQAAWTALGPVLPQWRESNGLLPDCQVLCGIHDSNASLLRYLDAQEQAQPRTVLSTGTWAIAAALGAPLGRLDETADMLANVHALGQPVACMRFMGGREFAVLAGSEPQVCGVDDIARLVKQGSLALPCFAESGGPFVGQAGRIAGPAPRTAQERYALATLYCALMSDYCLDALGAQGPVTVEGSFTDNPHFAALLAALRPGQEVSVSQDASGTTCGGWMLHRWGQVPAMGATLEPMMEVDGLTAYRAQWRAICRSD</sequence>
<dbReference type="EMBL" id="VDGE01000011">
    <property type="protein sequence ID" value="TNC73981.1"/>
    <property type="molecule type" value="Genomic_DNA"/>
</dbReference>
<dbReference type="PANTHER" id="PTHR43095:SF5">
    <property type="entry name" value="XYLULOSE KINASE"/>
    <property type="match status" value="1"/>
</dbReference>
<dbReference type="PANTHER" id="PTHR43095">
    <property type="entry name" value="SUGAR KINASE"/>
    <property type="match status" value="1"/>
</dbReference>
<dbReference type="SUPFAM" id="SSF53067">
    <property type="entry name" value="Actin-like ATPase domain"/>
    <property type="match status" value="1"/>
</dbReference>
<evidence type="ECO:0000259" key="5">
    <source>
        <dbReference type="Pfam" id="PF21546"/>
    </source>
</evidence>
<reference evidence="6 7" key="1">
    <citation type="submission" date="2019-06" db="EMBL/GenBank/DDBJ databases">
        <title>Genome sequence of Janthinobacterium lividum UCD_MED1.</title>
        <authorList>
            <person name="De Leon M.E."/>
            <person name="Jospin G."/>
        </authorList>
    </citation>
    <scope>NUCLEOTIDE SEQUENCE [LARGE SCALE GENOMIC DNA]</scope>
    <source>
        <strain evidence="6 7">UCD_MED1</strain>
    </source>
</reference>
<dbReference type="CDD" id="cd07772">
    <property type="entry name" value="ASKHA_NBD_FGGY_NaCK-like"/>
    <property type="match status" value="1"/>
</dbReference>
<feature type="domain" description="Carbohydrate kinase FGGY C-terminal" evidence="5">
    <location>
        <begin position="249"/>
        <end position="425"/>
    </location>
</feature>
<dbReference type="InterPro" id="IPR050406">
    <property type="entry name" value="FGGY_Carb_Kinase"/>
</dbReference>
<evidence type="ECO:0000256" key="1">
    <source>
        <dbReference type="ARBA" id="ARBA00009156"/>
    </source>
</evidence>
<dbReference type="Gene3D" id="3.30.420.40">
    <property type="match status" value="2"/>
</dbReference>
<dbReference type="AlphaFoldDB" id="A0A5C4NGV9"/>
<dbReference type="InterPro" id="IPR043129">
    <property type="entry name" value="ATPase_NBD"/>
</dbReference>
<comment type="similarity">
    <text evidence="1">Belongs to the FGGY kinase family.</text>
</comment>
<evidence type="ECO:0000256" key="2">
    <source>
        <dbReference type="ARBA" id="ARBA00022679"/>
    </source>
</evidence>
<organism evidence="6 7">
    <name type="scientific">Janthinobacterium lividum</name>
    <dbReference type="NCBI Taxonomy" id="29581"/>
    <lineage>
        <taxon>Bacteria</taxon>
        <taxon>Pseudomonadati</taxon>
        <taxon>Pseudomonadota</taxon>
        <taxon>Betaproteobacteria</taxon>
        <taxon>Burkholderiales</taxon>
        <taxon>Oxalobacteraceae</taxon>
        <taxon>Janthinobacterium</taxon>
    </lineage>
</organism>
<proteinExistence type="inferred from homology"/>
<dbReference type="GO" id="GO:0005975">
    <property type="term" value="P:carbohydrate metabolic process"/>
    <property type="evidence" value="ECO:0007669"/>
    <property type="project" value="InterPro"/>
</dbReference>
<dbReference type="InterPro" id="IPR018484">
    <property type="entry name" value="FGGY_N"/>
</dbReference>
<keyword evidence="2" id="KW-0808">Transferase</keyword>
<comment type="caution">
    <text evidence="6">The sequence shown here is derived from an EMBL/GenBank/DDBJ whole genome shotgun (WGS) entry which is preliminary data.</text>
</comment>
<protein>
    <submittedName>
        <fullName evidence="6">L-fuculose kinase</fullName>
    </submittedName>
</protein>
<accession>A0A5C4NGV9</accession>
<evidence type="ECO:0000256" key="3">
    <source>
        <dbReference type="ARBA" id="ARBA00022777"/>
    </source>
</evidence>
<dbReference type="InterPro" id="IPR049382">
    <property type="entry name" value="FGGY_C_2"/>
</dbReference>
<dbReference type="GO" id="GO:0016301">
    <property type="term" value="F:kinase activity"/>
    <property type="evidence" value="ECO:0007669"/>
    <property type="project" value="UniProtKB-KW"/>
</dbReference>
<gene>
    <name evidence="6" type="ORF">FHI69_22710</name>
</gene>
<feature type="domain" description="Carbohydrate kinase FGGY N-terminal" evidence="4">
    <location>
        <begin position="7"/>
        <end position="239"/>
    </location>
</feature>
<dbReference type="Proteomes" id="UP000305681">
    <property type="component" value="Unassembled WGS sequence"/>
</dbReference>